<keyword evidence="10" id="KW-1185">Reference proteome</keyword>
<organism evidence="9 10">
    <name type="scientific">Brevundimonas pondensis</name>
    <dbReference type="NCBI Taxonomy" id="2774189"/>
    <lineage>
        <taxon>Bacteria</taxon>
        <taxon>Pseudomonadati</taxon>
        <taxon>Pseudomonadota</taxon>
        <taxon>Alphaproteobacteria</taxon>
        <taxon>Caulobacterales</taxon>
        <taxon>Caulobacteraceae</taxon>
        <taxon>Brevundimonas</taxon>
    </lineage>
</organism>
<feature type="domain" description="Glycine transporter" evidence="8">
    <location>
        <begin position="35"/>
        <end position="107"/>
    </location>
</feature>
<keyword evidence="5 7" id="KW-1133">Transmembrane helix</keyword>
<evidence type="ECO:0000256" key="3">
    <source>
        <dbReference type="ARBA" id="ARBA00022475"/>
    </source>
</evidence>
<proteinExistence type="inferred from homology"/>
<feature type="transmembrane region" description="Helical" evidence="7">
    <location>
        <begin position="32"/>
        <end position="52"/>
    </location>
</feature>
<keyword evidence="3" id="KW-1003">Cell membrane</keyword>
<evidence type="ECO:0000256" key="7">
    <source>
        <dbReference type="SAM" id="Phobius"/>
    </source>
</evidence>
<feature type="transmembrane region" description="Helical" evidence="7">
    <location>
        <begin position="91"/>
        <end position="109"/>
    </location>
</feature>
<dbReference type="PANTHER" id="PTHR30506:SF3">
    <property type="entry name" value="UPF0126 INNER MEMBRANE PROTEIN YADS-RELATED"/>
    <property type="match status" value="1"/>
</dbReference>
<evidence type="ECO:0000256" key="4">
    <source>
        <dbReference type="ARBA" id="ARBA00022692"/>
    </source>
</evidence>
<evidence type="ECO:0000256" key="5">
    <source>
        <dbReference type="ARBA" id="ARBA00022989"/>
    </source>
</evidence>
<evidence type="ECO:0000313" key="10">
    <source>
        <dbReference type="Proteomes" id="UP000663942"/>
    </source>
</evidence>
<feature type="transmembrane region" description="Helical" evidence="7">
    <location>
        <begin position="176"/>
        <end position="193"/>
    </location>
</feature>
<protein>
    <submittedName>
        <fullName evidence="9">Trimeric intracellular cation channel family protein</fullName>
    </submittedName>
</protein>
<keyword evidence="4 7" id="KW-0812">Transmembrane</keyword>
<feature type="transmembrane region" description="Helical" evidence="7">
    <location>
        <begin position="59"/>
        <end position="76"/>
    </location>
</feature>
<name>A0ABX7SMJ4_9CAUL</name>
<dbReference type="EMBL" id="CP062006">
    <property type="protein sequence ID" value="QTC88356.1"/>
    <property type="molecule type" value="Genomic_DNA"/>
</dbReference>
<keyword evidence="6 7" id="KW-0472">Membrane</keyword>
<evidence type="ECO:0000256" key="2">
    <source>
        <dbReference type="ARBA" id="ARBA00008193"/>
    </source>
</evidence>
<dbReference type="PANTHER" id="PTHR30506">
    <property type="entry name" value="INNER MEMBRANE PROTEIN"/>
    <property type="match status" value="1"/>
</dbReference>
<feature type="transmembrane region" description="Helical" evidence="7">
    <location>
        <begin position="140"/>
        <end position="164"/>
    </location>
</feature>
<dbReference type="InterPro" id="IPR005115">
    <property type="entry name" value="Gly_transporter"/>
</dbReference>
<gene>
    <name evidence="9" type="ORF">IFE19_02870</name>
</gene>
<dbReference type="Proteomes" id="UP000663942">
    <property type="component" value="Chromosome"/>
</dbReference>
<comment type="subcellular location">
    <subcellularLocation>
        <location evidence="1">Cell membrane</location>
        <topology evidence="1">Multi-pass membrane protein</topology>
    </subcellularLocation>
</comment>
<feature type="transmembrane region" description="Helical" evidence="7">
    <location>
        <begin position="116"/>
        <end position="134"/>
    </location>
</feature>
<feature type="domain" description="Glycine transporter" evidence="8">
    <location>
        <begin position="118"/>
        <end position="191"/>
    </location>
</feature>
<comment type="similarity">
    <text evidence="2">Belongs to the UPF0126 family.</text>
</comment>
<evidence type="ECO:0000313" key="9">
    <source>
        <dbReference type="EMBL" id="QTC88356.1"/>
    </source>
</evidence>
<evidence type="ECO:0000259" key="8">
    <source>
        <dbReference type="Pfam" id="PF03458"/>
    </source>
</evidence>
<reference evidence="9 10" key="1">
    <citation type="submission" date="2020-09" db="EMBL/GenBank/DDBJ databases">
        <title>Brevundimonas sp. LVF1 isolated from an oligotrophic pond in Goettingen, Germany.</title>
        <authorList>
            <person name="Friedrich I."/>
            <person name="Klassen A."/>
            <person name="Neubauer H."/>
            <person name="Schneider D."/>
            <person name="Hertel R."/>
            <person name="Daniel R."/>
        </authorList>
    </citation>
    <scope>NUCLEOTIDE SEQUENCE [LARGE SCALE GENOMIC DNA]</scope>
    <source>
        <strain evidence="9 10">LVF1</strain>
    </source>
</reference>
<sequence>MVWRGQAWRYRAGGPADLTPLIDADLTRPETVLPLLDFAGVAVFAATGALAAAREKHDLVTFAFFGAITGVGGGTLRDLLIGAPVFWVQDWRYIAVCVAAATAFWMLGARTWRFRALLWLDAVGLAAYGVMGAAKAASYGVAPLICVVMGVLTACFGGVVRDVLAGQPSILLRRELNITAALLSAGLFVSLKALSVPTWPAVGVAVAAGFGLRAGALKWGWSLPAFPSAPTRN</sequence>
<accession>A0ABX7SMJ4</accession>
<evidence type="ECO:0000256" key="6">
    <source>
        <dbReference type="ARBA" id="ARBA00023136"/>
    </source>
</evidence>
<dbReference type="Pfam" id="PF03458">
    <property type="entry name" value="Gly_transporter"/>
    <property type="match status" value="2"/>
</dbReference>
<evidence type="ECO:0000256" key="1">
    <source>
        <dbReference type="ARBA" id="ARBA00004651"/>
    </source>
</evidence>